<feature type="compositionally biased region" description="Polar residues" evidence="1">
    <location>
        <begin position="626"/>
        <end position="641"/>
    </location>
</feature>
<organism evidence="2 3">
    <name type="scientific">Cladobotryum mycophilum</name>
    <dbReference type="NCBI Taxonomy" id="491253"/>
    <lineage>
        <taxon>Eukaryota</taxon>
        <taxon>Fungi</taxon>
        <taxon>Dikarya</taxon>
        <taxon>Ascomycota</taxon>
        <taxon>Pezizomycotina</taxon>
        <taxon>Sordariomycetes</taxon>
        <taxon>Hypocreomycetidae</taxon>
        <taxon>Hypocreales</taxon>
        <taxon>Hypocreaceae</taxon>
        <taxon>Cladobotryum</taxon>
    </lineage>
</organism>
<feature type="region of interest" description="Disordered" evidence="1">
    <location>
        <begin position="671"/>
        <end position="779"/>
    </location>
</feature>
<dbReference type="EMBL" id="JAVFKD010000014">
    <property type="protein sequence ID" value="KAK5990443.1"/>
    <property type="molecule type" value="Genomic_DNA"/>
</dbReference>
<gene>
    <name evidence="2" type="ORF">PT974_08711</name>
</gene>
<feature type="compositionally biased region" description="Polar residues" evidence="1">
    <location>
        <begin position="471"/>
        <end position="486"/>
    </location>
</feature>
<name>A0ABR0SE41_9HYPO</name>
<proteinExistence type="predicted"/>
<feature type="region of interest" description="Disordered" evidence="1">
    <location>
        <begin position="441"/>
        <end position="504"/>
    </location>
</feature>
<feature type="region of interest" description="Disordered" evidence="1">
    <location>
        <begin position="231"/>
        <end position="312"/>
    </location>
</feature>
<reference evidence="2 3" key="1">
    <citation type="submission" date="2024-01" db="EMBL/GenBank/DDBJ databases">
        <title>Complete genome of Cladobotryum mycophilum ATHUM6906.</title>
        <authorList>
            <person name="Christinaki A.C."/>
            <person name="Myridakis A.I."/>
            <person name="Kouvelis V.N."/>
        </authorList>
    </citation>
    <scope>NUCLEOTIDE SEQUENCE [LARGE SCALE GENOMIC DNA]</scope>
    <source>
        <strain evidence="2 3">ATHUM6906</strain>
    </source>
</reference>
<feature type="compositionally biased region" description="Basic and acidic residues" evidence="1">
    <location>
        <begin position="829"/>
        <end position="844"/>
    </location>
</feature>
<feature type="compositionally biased region" description="Polar residues" evidence="1">
    <location>
        <begin position="285"/>
        <end position="294"/>
    </location>
</feature>
<feature type="compositionally biased region" description="Basic and acidic residues" evidence="1">
    <location>
        <begin position="699"/>
        <end position="708"/>
    </location>
</feature>
<feature type="region of interest" description="Disordered" evidence="1">
    <location>
        <begin position="577"/>
        <end position="659"/>
    </location>
</feature>
<feature type="compositionally biased region" description="Low complexity" evidence="1">
    <location>
        <begin position="172"/>
        <end position="188"/>
    </location>
</feature>
<feature type="region of interest" description="Disordered" evidence="1">
    <location>
        <begin position="828"/>
        <end position="859"/>
    </location>
</feature>
<evidence type="ECO:0000313" key="2">
    <source>
        <dbReference type="EMBL" id="KAK5990443.1"/>
    </source>
</evidence>
<sequence length="988" mass="109369">MDGPQLRQRPASNTSLNSTYRAHGRPINYSNHRPTSHRRPLRSVNENVDLLRSPGPLESMLKTTTETGDIGIFSIKPRSTSTAAMYLQPSRSRSHFGDSGHLPIPRARGYEDNYFYDDHKRLRSNRDTTSEILSLYGSESQQTMLTSVSPSLDDGLRSYSLTTTSSKHIPSHKSSGTLQSQSSSGGFQRPRSPFPYPTRLKRPGVRPASPALAENGDVDYSRMVELDRFSQRTVHGSYKPTYTHGQRRPPPLSLRADANRSTTSLPSRTSPSPYYHGPPNYRVRTPNSSVSWNSRPPDRHQRSSADQSTRSASLTSIVEMYNRPITGGSNPQPLRSAGSFYYDYTEEFENQPPPDVELEIPICPIPQRAGSLRRPMVLREDSSVGLEDASNESDSLLSDHADLEQEDEPFPANGVAFDSRNRLDENDLVHAAYEDLAIAIPPPQNDMTDEEVHDQASSTPAAQKLEEERPTSPSSVSESLETTSQDMVHETAGAAQEDRSPERKTWRFSKALEAGSEDDENLQTRRASQSSLSRLRYTLDPVLSDFASILSSFDRMGKSASSERDLGVRSASEGYHGDLRYESDEDGPDFQKRLSRRSSVPIFDDTSQEGKAYRKGHRRNIAAMRISTTGVSPEESANSSHKAQECELIPSPEPLSPIRHLKMKDSVPHLMKALPPLPTETGQSSDSSTEAILQPDQGPPDKGKDHLNTKPLPSPVRKSRASLDSPPKFKIRGKTPPSPAGDGSPGILFSGNKTRVHRVWGPKASPAAKPKLKLKVSRSQLDQARTGLGIPGLPNNRLKQCNSLAELRSYPKNNGPNGNHALETLVVKQEPKSNIEDELKREEEGLNCPPPSPQPSDQFNIPYPPSPEKVEATLNHNAPMNKEVVNETPSVSSNDCPSGHRGVRCKFSMLRLRFIGTPSTGSSNKSSPCLPTVKQEVTTLAPVSDIGVHDSNEMASDSEKDQKKWRIKRWARDAKRAVRSYVKRTLDR</sequence>
<protein>
    <submittedName>
        <fullName evidence="2">Uncharacterized protein</fullName>
    </submittedName>
</protein>
<feature type="region of interest" description="Disordered" evidence="1">
    <location>
        <begin position="163"/>
        <end position="216"/>
    </location>
</feature>
<accession>A0ABR0SE41</accession>
<feature type="compositionally biased region" description="Polar residues" evidence="1">
    <location>
        <begin position="680"/>
        <end position="691"/>
    </location>
</feature>
<dbReference type="Proteomes" id="UP001338125">
    <property type="component" value="Unassembled WGS sequence"/>
</dbReference>
<comment type="caution">
    <text evidence="2">The sequence shown here is derived from an EMBL/GenBank/DDBJ whole genome shotgun (WGS) entry which is preliminary data.</text>
</comment>
<feature type="compositionally biased region" description="Polar residues" evidence="1">
    <location>
        <begin position="10"/>
        <end position="20"/>
    </location>
</feature>
<feature type="region of interest" description="Disordered" evidence="1">
    <location>
        <begin position="512"/>
        <end position="531"/>
    </location>
</feature>
<keyword evidence="3" id="KW-1185">Reference proteome</keyword>
<feature type="compositionally biased region" description="Low complexity" evidence="1">
    <location>
        <begin position="260"/>
        <end position="273"/>
    </location>
</feature>
<evidence type="ECO:0000313" key="3">
    <source>
        <dbReference type="Proteomes" id="UP001338125"/>
    </source>
</evidence>
<feature type="region of interest" description="Disordered" evidence="1">
    <location>
        <begin position="1"/>
        <end position="43"/>
    </location>
</feature>
<evidence type="ECO:0000256" key="1">
    <source>
        <dbReference type="SAM" id="MobiDB-lite"/>
    </source>
</evidence>